<keyword evidence="2 5" id="KW-0812">Transmembrane</keyword>
<comment type="subcellular location">
    <subcellularLocation>
        <location evidence="1">Membrane</location>
        <topology evidence="1">Multi-pass membrane protein</topology>
    </subcellularLocation>
</comment>
<feature type="transmembrane region" description="Helical" evidence="5">
    <location>
        <begin position="284"/>
        <end position="304"/>
    </location>
</feature>
<comment type="caution">
    <text evidence="7">The sequence shown here is derived from an EMBL/GenBank/DDBJ whole genome shotgun (WGS) entry which is preliminary data.</text>
</comment>
<feature type="transmembrane region" description="Helical" evidence="5">
    <location>
        <begin position="331"/>
        <end position="349"/>
    </location>
</feature>
<sequence>MRGGYRIARRDAKAKARASANLPPELGSFGAATSLAAMDRLHPTAATQPEALPPRRLRLGHHHLRPFHWREAAVCVPALPLILLAGQLLGYPVQAATAAGAAFAVGFGAAREMRGRRWAAMGWAMAGMVVAAFAGTLLGQESTVFVVAAAAAAAGCAALALYDEDVWWVVLQVVIIFFVAGYYHGGIAAAGERSAMILFGGTIEIGMVVALARLFPRSAAPFLAPAILPAPQTGTLVRHVLRAALCVGVSLVVIQRLGLANGYWAPMTALIVLKPRLRDTRARGLARIGGTLGGCLVATLFAAAFHAESWIFLAGATLAAGSAFALQKAHYAGLTASITATIVLLISLGTGDAVANAEHRIAATLIGGGLALLMALVIPGGRASRVSEADSIGVS</sequence>
<protein>
    <submittedName>
        <fullName evidence="7">FUSC family protein</fullName>
    </submittedName>
</protein>
<dbReference type="Proteomes" id="UP000319931">
    <property type="component" value="Unassembled WGS sequence"/>
</dbReference>
<keyword evidence="4 5" id="KW-0472">Membrane</keyword>
<name>A0A502FJL2_9SPHN</name>
<evidence type="ECO:0000256" key="3">
    <source>
        <dbReference type="ARBA" id="ARBA00022989"/>
    </source>
</evidence>
<evidence type="ECO:0000256" key="4">
    <source>
        <dbReference type="ARBA" id="ARBA00023136"/>
    </source>
</evidence>
<feature type="transmembrane region" description="Helical" evidence="5">
    <location>
        <begin position="361"/>
        <end position="378"/>
    </location>
</feature>
<proteinExistence type="predicted"/>
<keyword evidence="3 5" id="KW-1133">Transmembrane helix</keyword>
<feature type="transmembrane region" description="Helical" evidence="5">
    <location>
        <begin position="144"/>
        <end position="161"/>
    </location>
</feature>
<evidence type="ECO:0000256" key="2">
    <source>
        <dbReference type="ARBA" id="ARBA00022692"/>
    </source>
</evidence>
<evidence type="ECO:0000259" key="6">
    <source>
        <dbReference type="Pfam" id="PF13515"/>
    </source>
</evidence>
<organism evidence="7 8">
    <name type="scientific">Sphingomonas glacialis</name>
    <dbReference type="NCBI Taxonomy" id="658225"/>
    <lineage>
        <taxon>Bacteria</taxon>
        <taxon>Pseudomonadati</taxon>
        <taxon>Pseudomonadota</taxon>
        <taxon>Alphaproteobacteria</taxon>
        <taxon>Sphingomonadales</taxon>
        <taxon>Sphingomonadaceae</taxon>
        <taxon>Sphingomonas</taxon>
    </lineage>
</organism>
<dbReference type="Pfam" id="PF13515">
    <property type="entry name" value="FUSC_2"/>
    <property type="match status" value="1"/>
</dbReference>
<accession>A0A502FJL2</accession>
<dbReference type="EMBL" id="RCZC01000006">
    <property type="protein sequence ID" value="TPG49670.1"/>
    <property type="molecule type" value="Genomic_DNA"/>
</dbReference>
<evidence type="ECO:0000256" key="5">
    <source>
        <dbReference type="SAM" id="Phobius"/>
    </source>
</evidence>
<dbReference type="GO" id="GO:0016020">
    <property type="term" value="C:membrane"/>
    <property type="evidence" value="ECO:0007669"/>
    <property type="project" value="UniProtKB-SubCell"/>
</dbReference>
<feature type="transmembrane region" description="Helical" evidence="5">
    <location>
        <begin position="118"/>
        <end position="138"/>
    </location>
</feature>
<feature type="domain" description="Integral membrane bound transporter" evidence="6">
    <location>
        <begin position="251"/>
        <end position="374"/>
    </location>
</feature>
<dbReference type="AlphaFoldDB" id="A0A502FJL2"/>
<evidence type="ECO:0000313" key="7">
    <source>
        <dbReference type="EMBL" id="TPG49670.1"/>
    </source>
</evidence>
<evidence type="ECO:0000313" key="8">
    <source>
        <dbReference type="Proteomes" id="UP000319931"/>
    </source>
</evidence>
<dbReference type="RefSeq" id="WP_241659779.1">
    <property type="nucleotide sequence ID" value="NZ_RCZC01000006.1"/>
</dbReference>
<reference evidence="7 8" key="1">
    <citation type="journal article" date="2019" name="Environ. Microbiol.">
        <title>Species interactions and distinct microbial communities in high Arctic permafrost affected cryosols are associated with the CH4 and CO2 gas fluxes.</title>
        <authorList>
            <person name="Altshuler I."/>
            <person name="Hamel J."/>
            <person name="Turney S."/>
            <person name="Magnuson E."/>
            <person name="Levesque R."/>
            <person name="Greer C."/>
            <person name="Whyte L.G."/>
        </authorList>
    </citation>
    <scope>NUCLEOTIDE SEQUENCE [LARGE SCALE GENOMIC DNA]</scope>
    <source>
        <strain evidence="7 8">E6.1</strain>
    </source>
</reference>
<feature type="transmembrane region" description="Helical" evidence="5">
    <location>
        <begin position="195"/>
        <end position="215"/>
    </location>
</feature>
<dbReference type="InterPro" id="IPR049453">
    <property type="entry name" value="Memb_transporter_dom"/>
</dbReference>
<gene>
    <name evidence="7" type="ORF">EAH76_17410</name>
</gene>
<keyword evidence="8" id="KW-1185">Reference proteome</keyword>
<feature type="transmembrane region" description="Helical" evidence="5">
    <location>
        <begin position="91"/>
        <end position="111"/>
    </location>
</feature>
<feature type="transmembrane region" description="Helical" evidence="5">
    <location>
        <begin position="166"/>
        <end position="183"/>
    </location>
</feature>
<evidence type="ECO:0000256" key="1">
    <source>
        <dbReference type="ARBA" id="ARBA00004141"/>
    </source>
</evidence>